<protein>
    <submittedName>
        <fullName evidence="1">Uncharacterized protein</fullName>
    </submittedName>
</protein>
<dbReference type="EMBL" id="UOFR01000053">
    <property type="protein sequence ID" value="VAW97762.1"/>
    <property type="molecule type" value="Genomic_DNA"/>
</dbReference>
<name>A0A3B1ACW9_9ZZZZ</name>
<proteinExistence type="predicted"/>
<reference evidence="1" key="1">
    <citation type="submission" date="2018-06" db="EMBL/GenBank/DDBJ databases">
        <authorList>
            <person name="Zhirakovskaya E."/>
        </authorList>
    </citation>
    <scope>NUCLEOTIDE SEQUENCE</scope>
</reference>
<sequence length="62" mass="6891">MSKDVIDGLLYKKGLMGKVLTCVLAYEISDWENVSLEPLGTDEILVANIEAVTWSNMIMDTL</sequence>
<evidence type="ECO:0000313" key="1">
    <source>
        <dbReference type="EMBL" id="VAW97762.1"/>
    </source>
</evidence>
<dbReference type="AlphaFoldDB" id="A0A3B1ACW9"/>
<gene>
    <name evidence="1" type="ORF">MNBD_GAMMA21-2957</name>
</gene>
<accession>A0A3B1ACW9</accession>
<organism evidence="1">
    <name type="scientific">hydrothermal vent metagenome</name>
    <dbReference type="NCBI Taxonomy" id="652676"/>
    <lineage>
        <taxon>unclassified sequences</taxon>
        <taxon>metagenomes</taxon>
        <taxon>ecological metagenomes</taxon>
    </lineage>
</organism>